<sequence>LEDTMANRRSPNSLFELCIKKTSNHLEDGRWNGRNINPFSQISCNLVNELFKFLIKKNPENPNPLELLLKSGQLQDFVLDGIDFTEEQWRSVMKILLEEGDCCRNITRIMLPKSFKNDENASLERLIEKCPLLEILEVSTFFYLSALKNCARLKVVRNDLKGRDEYRYFRNESVDTLANLQNLKKFAIFECRNAGSYYKHIAEVLQTHPNLVSLGRTDSSWAAHHINTACRFQTVPRFGLKECFWGFNRTVNRFDRIRQVAYTLQYSEFVKSSVALFPLVEKLIIIVRHINCLEHLKKLRHLRGLTINFNLCRGSPIRTAFISLLREIGPQLRHLSIMSRSAMPVDVVMKYCPNLVRLDVCCAAIVQGGIETDSRNFRHLKWLIVAGVDKESLKYLLRHCLNLKELLLYDAHCLDDTLLSQILKMKSLSKIDTLGVKDCTLSGEGLKELVQNCVNLESVAFENLNATLMTVLTELRRDIRATHTAMASRLLAD</sequence>
<reference evidence="1 2" key="1">
    <citation type="submission" date="2021-06" db="EMBL/GenBank/DDBJ databases">
        <title>Caerostris darwini draft genome.</title>
        <authorList>
            <person name="Kono N."/>
            <person name="Arakawa K."/>
        </authorList>
    </citation>
    <scope>NUCLEOTIDE SEQUENCE [LARGE SCALE GENOMIC DNA]</scope>
</reference>
<evidence type="ECO:0000313" key="2">
    <source>
        <dbReference type="Proteomes" id="UP001054837"/>
    </source>
</evidence>
<dbReference type="Gene3D" id="3.80.10.10">
    <property type="entry name" value="Ribonuclease Inhibitor"/>
    <property type="match status" value="1"/>
</dbReference>
<evidence type="ECO:0000313" key="1">
    <source>
        <dbReference type="EMBL" id="GIX81247.1"/>
    </source>
</evidence>
<protein>
    <submittedName>
        <fullName evidence="1">Uncharacterized protein</fullName>
    </submittedName>
</protein>
<dbReference type="SUPFAM" id="SSF52047">
    <property type="entry name" value="RNI-like"/>
    <property type="match status" value="2"/>
</dbReference>
<gene>
    <name evidence="1" type="primary">AVEN_167223_1</name>
    <name evidence="1" type="ORF">CDAR_120551</name>
</gene>
<name>A0AAV4N8W2_9ARAC</name>
<comment type="caution">
    <text evidence="1">The sequence shown here is derived from an EMBL/GenBank/DDBJ whole genome shotgun (WGS) entry which is preliminary data.</text>
</comment>
<accession>A0AAV4N8W2</accession>
<dbReference type="Proteomes" id="UP001054837">
    <property type="component" value="Unassembled WGS sequence"/>
</dbReference>
<dbReference type="InterPro" id="IPR032675">
    <property type="entry name" value="LRR_dom_sf"/>
</dbReference>
<feature type="non-terminal residue" evidence="1">
    <location>
        <position position="1"/>
    </location>
</feature>
<dbReference type="EMBL" id="BPLQ01001375">
    <property type="protein sequence ID" value="GIX81247.1"/>
    <property type="molecule type" value="Genomic_DNA"/>
</dbReference>
<proteinExistence type="predicted"/>
<keyword evidence="2" id="KW-1185">Reference proteome</keyword>
<dbReference type="AlphaFoldDB" id="A0AAV4N8W2"/>
<organism evidence="1 2">
    <name type="scientific">Caerostris darwini</name>
    <dbReference type="NCBI Taxonomy" id="1538125"/>
    <lineage>
        <taxon>Eukaryota</taxon>
        <taxon>Metazoa</taxon>
        <taxon>Ecdysozoa</taxon>
        <taxon>Arthropoda</taxon>
        <taxon>Chelicerata</taxon>
        <taxon>Arachnida</taxon>
        <taxon>Araneae</taxon>
        <taxon>Araneomorphae</taxon>
        <taxon>Entelegynae</taxon>
        <taxon>Araneoidea</taxon>
        <taxon>Araneidae</taxon>
        <taxon>Caerostris</taxon>
    </lineage>
</organism>